<dbReference type="PROSITE" id="PS51257">
    <property type="entry name" value="PROKAR_LIPOPROTEIN"/>
    <property type="match status" value="1"/>
</dbReference>
<feature type="signal peptide" evidence="2">
    <location>
        <begin position="1"/>
        <end position="21"/>
    </location>
</feature>
<sequence length="344" mass="33657">MTPKSIVLFAALLFGACSGSAGEEETTTAPVALVTLARAEPGALAEQMTLYGMAEAGPGGRLTLAAPAEATVVAIVAPVGTRVAAGAVVARLAASPTTRVDLVKAGSDAQAANAALARAERLKADGLGSNAEVETARAAATSANATRAAMTARTGGLTLRAPAAGIVETVTAAPGDLVPPGAALATITRASDLRARFGVDPALARSLRPGTVLHVTASGAAASFDVPIETINPAADAQTRLASVFARLPASTGIGAGQTLSATADGAAPGAGAAQLTIPYAALLDDGGQAYVYVVSGGVAHRRDITVGAARGDRVAVLGAVRAGEAVIVAGGTAVEDGMKVRTK</sequence>
<dbReference type="RefSeq" id="WP_229732752.1">
    <property type="nucleotide sequence ID" value="NZ_BMDW01000002.1"/>
</dbReference>
<gene>
    <name evidence="4" type="ORF">GCM10011395_03170</name>
</gene>
<reference evidence="5" key="1">
    <citation type="journal article" date="2019" name="Int. J. Syst. Evol. Microbiol.">
        <title>The Global Catalogue of Microorganisms (GCM) 10K type strain sequencing project: providing services to taxonomists for standard genome sequencing and annotation.</title>
        <authorList>
            <consortium name="The Broad Institute Genomics Platform"/>
            <consortium name="The Broad Institute Genome Sequencing Center for Infectious Disease"/>
            <person name="Wu L."/>
            <person name="Ma J."/>
        </authorList>
    </citation>
    <scope>NUCLEOTIDE SEQUENCE [LARGE SCALE GENOMIC DNA]</scope>
    <source>
        <strain evidence="5">CGMCC 1.10106</strain>
    </source>
</reference>
<evidence type="ECO:0000313" key="4">
    <source>
        <dbReference type="EMBL" id="GGA36250.1"/>
    </source>
</evidence>
<organism evidence="4 5">
    <name type="scientific">Sphingomonas psychrolutea</name>
    <dbReference type="NCBI Taxonomy" id="1259676"/>
    <lineage>
        <taxon>Bacteria</taxon>
        <taxon>Pseudomonadati</taxon>
        <taxon>Pseudomonadota</taxon>
        <taxon>Alphaproteobacteria</taxon>
        <taxon>Sphingomonadales</taxon>
        <taxon>Sphingomonadaceae</taxon>
        <taxon>Sphingomonas</taxon>
    </lineage>
</organism>
<evidence type="ECO:0000259" key="3">
    <source>
        <dbReference type="Pfam" id="PF25989"/>
    </source>
</evidence>
<feature type="chain" id="PRO_5046932678" description="YknX-like C-terminal permuted SH3-like domain-containing protein" evidence="2">
    <location>
        <begin position="22"/>
        <end position="344"/>
    </location>
</feature>
<evidence type="ECO:0000256" key="1">
    <source>
        <dbReference type="ARBA" id="ARBA00009477"/>
    </source>
</evidence>
<dbReference type="NCBIfam" id="TIGR01730">
    <property type="entry name" value="RND_mfp"/>
    <property type="match status" value="1"/>
</dbReference>
<protein>
    <recommendedName>
        <fullName evidence="3">YknX-like C-terminal permuted SH3-like domain-containing protein</fullName>
    </recommendedName>
</protein>
<keyword evidence="2" id="KW-0732">Signal</keyword>
<accession>A0ABQ1G2L0</accession>
<dbReference type="Gene3D" id="1.10.287.470">
    <property type="entry name" value="Helix hairpin bin"/>
    <property type="match status" value="1"/>
</dbReference>
<dbReference type="Gene3D" id="2.40.50.100">
    <property type="match status" value="1"/>
</dbReference>
<dbReference type="Gene3D" id="2.40.30.170">
    <property type="match status" value="1"/>
</dbReference>
<name>A0ABQ1G2L0_9SPHN</name>
<dbReference type="PANTHER" id="PTHR30469:SF15">
    <property type="entry name" value="HLYD FAMILY OF SECRETION PROTEINS"/>
    <property type="match status" value="1"/>
</dbReference>
<evidence type="ECO:0000313" key="5">
    <source>
        <dbReference type="Proteomes" id="UP000618591"/>
    </source>
</evidence>
<dbReference type="EMBL" id="BMDW01000002">
    <property type="protein sequence ID" value="GGA36250.1"/>
    <property type="molecule type" value="Genomic_DNA"/>
</dbReference>
<comment type="similarity">
    <text evidence="1">Belongs to the membrane fusion protein (MFP) (TC 8.A.1) family.</text>
</comment>
<evidence type="ECO:0000256" key="2">
    <source>
        <dbReference type="SAM" id="SignalP"/>
    </source>
</evidence>
<keyword evidence="5" id="KW-1185">Reference proteome</keyword>
<dbReference type="SUPFAM" id="SSF111369">
    <property type="entry name" value="HlyD-like secretion proteins"/>
    <property type="match status" value="1"/>
</dbReference>
<dbReference type="Pfam" id="PF25989">
    <property type="entry name" value="YknX_C"/>
    <property type="match status" value="1"/>
</dbReference>
<dbReference type="Proteomes" id="UP000618591">
    <property type="component" value="Unassembled WGS sequence"/>
</dbReference>
<dbReference type="Gene3D" id="2.40.420.20">
    <property type="match status" value="1"/>
</dbReference>
<dbReference type="InterPro" id="IPR058637">
    <property type="entry name" value="YknX-like_C"/>
</dbReference>
<proteinExistence type="inferred from homology"/>
<feature type="domain" description="YknX-like C-terminal permuted SH3-like" evidence="3">
    <location>
        <begin position="276"/>
        <end position="342"/>
    </location>
</feature>
<dbReference type="InterPro" id="IPR006143">
    <property type="entry name" value="RND_pump_MFP"/>
</dbReference>
<dbReference type="PANTHER" id="PTHR30469">
    <property type="entry name" value="MULTIDRUG RESISTANCE PROTEIN MDTA"/>
    <property type="match status" value="1"/>
</dbReference>
<comment type="caution">
    <text evidence="4">The sequence shown here is derived from an EMBL/GenBank/DDBJ whole genome shotgun (WGS) entry which is preliminary data.</text>
</comment>